<evidence type="ECO:0000313" key="8">
    <source>
        <dbReference type="EMBL" id="RDB31393.1"/>
    </source>
</evidence>
<dbReference type="FunFam" id="3.30.420.100:FF:000001">
    <property type="entry name" value="50S ribosomal protein L18"/>
    <property type="match status" value="1"/>
</dbReference>
<keyword evidence="5 7" id="KW-0687">Ribonucleoprotein</keyword>
<dbReference type="PANTHER" id="PTHR12899:SF3">
    <property type="entry name" value="LARGE RIBOSOMAL SUBUNIT PROTEIN UL18M"/>
    <property type="match status" value="1"/>
</dbReference>
<dbReference type="GO" id="GO:0006412">
    <property type="term" value="P:translation"/>
    <property type="evidence" value="ECO:0007669"/>
    <property type="project" value="UniProtKB-UniRule"/>
</dbReference>
<dbReference type="InterPro" id="IPR057268">
    <property type="entry name" value="Ribosomal_L18"/>
</dbReference>
<dbReference type="RefSeq" id="WP_114544445.1">
    <property type="nucleotide sequence ID" value="NZ_QQBG01000017.1"/>
</dbReference>
<dbReference type="NCBIfam" id="TIGR00060">
    <property type="entry name" value="L18_bact"/>
    <property type="match status" value="1"/>
</dbReference>
<dbReference type="AlphaFoldDB" id="A0A369KHX3"/>
<reference evidence="8 9" key="1">
    <citation type="submission" date="2018-07" db="EMBL/GenBank/DDBJ databases">
        <title>Comparative genomics of the Candidatus Parilichlamydiaceae reveals evidence of convergent evolution and genome reduction in the phylum Chlamydiae.</title>
        <authorList>
            <person name="Taylor-Brown A."/>
            <person name="Polkinghorne A."/>
        </authorList>
    </citation>
    <scope>NUCLEOTIDE SEQUENCE [LARGE SCALE GENOMIC DNA]</scope>
    <source>
        <strain evidence="8 9">Hat2</strain>
    </source>
</reference>
<evidence type="ECO:0000256" key="7">
    <source>
        <dbReference type="HAMAP-Rule" id="MF_01337"/>
    </source>
</evidence>
<evidence type="ECO:0000256" key="1">
    <source>
        <dbReference type="ARBA" id="ARBA00007116"/>
    </source>
</evidence>
<evidence type="ECO:0000313" key="9">
    <source>
        <dbReference type="Proteomes" id="UP000253816"/>
    </source>
</evidence>
<comment type="subunit">
    <text evidence="7">Part of the 50S ribosomal subunit; part of the 5S rRNA/L5/L18/L25 subcomplex. Contacts the 5S and 23S rRNAs.</text>
</comment>
<keyword evidence="2 7" id="KW-0699">rRNA-binding</keyword>
<protein>
    <recommendedName>
        <fullName evidence="6 7">Large ribosomal subunit protein uL18</fullName>
    </recommendedName>
</protein>
<comment type="function">
    <text evidence="7">This is one of the proteins that bind and probably mediate the attachment of the 5S RNA into the large ribosomal subunit, where it forms part of the central protuberance.</text>
</comment>
<dbReference type="GO" id="GO:0003735">
    <property type="term" value="F:structural constituent of ribosome"/>
    <property type="evidence" value="ECO:0007669"/>
    <property type="project" value="InterPro"/>
</dbReference>
<accession>A0A369KHX3</accession>
<dbReference type="Gene3D" id="3.30.420.100">
    <property type="match status" value="1"/>
</dbReference>
<name>A0A369KHX3_9BACT</name>
<gene>
    <name evidence="7" type="primary">rplR</name>
    <name evidence="8" type="ORF">HAT2_00502</name>
</gene>
<dbReference type="EMBL" id="QQBG01000017">
    <property type="protein sequence ID" value="RDB31393.1"/>
    <property type="molecule type" value="Genomic_DNA"/>
</dbReference>
<dbReference type="HAMAP" id="MF_01337_B">
    <property type="entry name" value="Ribosomal_uL18_B"/>
    <property type="match status" value="1"/>
</dbReference>
<evidence type="ECO:0000256" key="6">
    <source>
        <dbReference type="ARBA" id="ARBA00035197"/>
    </source>
</evidence>
<dbReference type="InterPro" id="IPR005484">
    <property type="entry name" value="Ribosomal_uL18_bac/plant/anim"/>
</dbReference>
<dbReference type="PANTHER" id="PTHR12899">
    <property type="entry name" value="39S RIBOSOMAL PROTEIN L18, MITOCHONDRIAL"/>
    <property type="match status" value="1"/>
</dbReference>
<evidence type="ECO:0000256" key="5">
    <source>
        <dbReference type="ARBA" id="ARBA00023274"/>
    </source>
</evidence>
<dbReference type="OrthoDB" id="9810939at2"/>
<dbReference type="InterPro" id="IPR004389">
    <property type="entry name" value="Ribosomal_uL18_bac-type"/>
</dbReference>
<sequence>MESQQKQKVRRRYTRSLRVRRKVRTVGEAYPRLCVFKSNRHLSVQLIDDDSGKTLCSSSTMSPSMRKRFPTGKGRAAAECVGRSIAESALALGCSRVVFDRGHRAYHGLVQLIAESARSAGLQF</sequence>
<organism evidence="8 9">
    <name type="scientific">Candidatus Similichlamydia laticola</name>
    <dbReference type="NCBI Taxonomy" id="2170265"/>
    <lineage>
        <taxon>Bacteria</taxon>
        <taxon>Pseudomonadati</taxon>
        <taxon>Chlamydiota</taxon>
        <taxon>Chlamydiia</taxon>
        <taxon>Parachlamydiales</taxon>
        <taxon>Candidatus Parilichlamydiaceae</taxon>
        <taxon>Candidatus Similichlamydia</taxon>
    </lineage>
</organism>
<dbReference type="GO" id="GO:0022625">
    <property type="term" value="C:cytosolic large ribosomal subunit"/>
    <property type="evidence" value="ECO:0007669"/>
    <property type="project" value="TreeGrafter"/>
</dbReference>
<keyword evidence="9" id="KW-1185">Reference proteome</keyword>
<keyword evidence="4 7" id="KW-0689">Ribosomal protein</keyword>
<keyword evidence="3 7" id="KW-0694">RNA-binding</keyword>
<dbReference type="GO" id="GO:0008097">
    <property type="term" value="F:5S rRNA binding"/>
    <property type="evidence" value="ECO:0007669"/>
    <property type="project" value="TreeGrafter"/>
</dbReference>
<proteinExistence type="inferred from homology"/>
<dbReference type="Proteomes" id="UP000253816">
    <property type="component" value="Unassembled WGS sequence"/>
</dbReference>
<evidence type="ECO:0000256" key="2">
    <source>
        <dbReference type="ARBA" id="ARBA00022730"/>
    </source>
</evidence>
<dbReference type="Pfam" id="PF00861">
    <property type="entry name" value="Ribosomal_L18p"/>
    <property type="match status" value="1"/>
</dbReference>
<evidence type="ECO:0000256" key="3">
    <source>
        <dbReference type="ARBA" id="ARBA00022884"/>
    </source>
</evidence>
<dbReference type="CDD" id="cd00432">
    <property type="entry name" value="Ribosomal_L18_L5e"/>
    <property type="match status" value="1"/>
</dbReference>
<comment type="similarity">
    <text evidence="1 7">Belongs to the universal ribosomal protein uL18 family.</text>
</comment>
<evidence type="ECO:0000256" key="4">
    <source>
        <dbReference type="ARBA" id="ARBA00022980"/>
    </source>
</evidence>
<comment type="caution">
    <text evidence="8">The sequence shown here is derived from an EMBL/GenBank/DDBJ whole genome shotgun (WGS) entry which is preliminary data.</text>
</comment>
<dbReference type="SUPFAM" id="SSF53137">
    <property type="entry name" value="Translational machinery components"/>
    <property type="match status" value="1"/>
</dbReference>